<accession>A0AAN9I371</accession>
<name>A0AAN9I371_CROPI</name>
<dbReference type="AlphaFoldDB" id="A0AAN9I371"/>
<gene>
    <name evidence="2" type="ORF">RIF29_24393</name>
</gene>
<keyword evidence="3" id="KW-1185">Reference proteome</keyword>
<dbReference type="Proteomes" id="UP001372338">
    <property type="component" value="Unassembled WGS sequence"/>
</dbReference>
<feature type="transmembrane region" description="Helical" evidence="1">
    <location>
        <begin position="15"/>
        <end position="34"/>
    </location>
</feature>
<protein>
    <submittedName>
        <fullName evidence="2">Uncharacterized protein</fullName>
    </submittedName>
</protein>
<keyword evidence="1" id="KW-0472">Membrane</keyword>
<reference evidence="2 3" key="1">
    <citation type="submission" date="2024-01" db="EMBL/GenBank/DDBJ databases">
        <title>The genomes of 5 underutilized Papilionoideae crops provide insights into root nodulation and disease resistanc.</title>
        <authorList>
            <person name="Yuan L."/>
        </authorList>
    </citation>
    <scope>NUCLEOTIDE SEQUENCE [LARGE SCALE GENOMIC DNA]</scope>
    <source>
        <strain evidence="2">ZHUSHIDOU_FW_LH</strain>
        <tissue evidence="2">Leaf</tissue>
    </source>
</reference>
<evidence type="ECO:0000313" key="2">
    <source>
        <dbReference type="EMBL" id="KAK7258806.1"/>
    </source>
</evidence>
<dbReference type="EMBL" id="JAYWIO010000005">
    <property type="protein sequence ID" value="KAK7258806.1"/>
    <property type="molecule type" value="Genomic_DNA"/>
</dbReference>
<comment type="caution">
    <text evidence="2">The sequence shown here is derived from an EMBL/GenBank/DDBJ whole genome shotgun (WGS) entry which is preliminary data.</text>
</comment>
<keyword evidence="1" id="KW-1133">Transmembrane helix</keyword>
<organism evidence="2 3">
    <name type="scientific">Crotalaria pallida</name>
    <name type="common">Smooth rattlebox</name>
    <name type="synonym">Crotalaria striata</name>
    <dbReference type="NCBI Taxonomy" id="3830"/>
    <lineage>
        <taxon>Eukaryota</taxon>
        <taxon>Viridiplantae</taxon>
        <taxon>Streptophyta</taxon>
        <taxon>Embryophyta</taxon>
        <taxon>Tracheophyta</taxon>
        <taxon>Spermatophyta</taxon>
        <taxon>Magnoliopsida</taxon>
        <taxon>eudicotyledons</taxon>
        <taxon>Gunneridae</taxon>
        <taxon>Pentapetalae</taxon>
        <taxon>rosids</taxon>
        <taxon>fabids</taxon>
        <taxon>Fabales</taxon>
        <taxon>Fabaceae</taxon>
        <taxon>Papilionoideae</taxon>
        <taxon>50 kb inversion clade</taxon>
        <taxon>genistoids sensu lato</taxon>
        <taxon>core genistoids</taxon>
        <taxon>Crotalarieae</taxon>
        <taxon>Crotalaria</taxon>
    </lineage>
</organism>
<keyword evidence="1" id="KW-0812">Transmembrane</keyword>
<sequence>MQVGTDVVHRIWDELRAYDVPISAFWLLILFHCLKRSTSDHTPSPPARALSNSFSWGDTSELMVNLKLSGS</sequence>
<proteinExistence type="predicted"/>
<evidence type="ECO:0000313" key="3">
    <source>
        <dbReference type="Proteomes" id="UP001372338"/>
    </source>
</evidence>
<evidence type="ECO:0000256" key="1">
    <source>
        <dbReference type="SAM" id="Phobius"/>
    </source>
</evidence>